<organism evidence="3 4">
    <name type="scientific">Adineta steineri</name>
    <dbReference type="NCBI Taxonomy" id="433720"/>
    <lineage>
        <taxon>Eukaryota</taxon>
        <taxon>Metazoa</taxon>
        <taxon>Spiralia</taxon>
        <taxon>Gnathifera</taxon>
        <taxon>Rotifera</taxon>
        <taxon>Eurotatoria</taxon>
        <taxon>Bdelloidea</taxon>
        <taxon>Adinetida</taxon>
        <taxon>Adinetidae</taxon>
        <taxon>Adineta</taxon>
    </lineage>
</organism>
<dbReference type="Proteomes" id="UP000663868">
    <property type="component" value="Unassembled WGS sequence"/>
</dbReference>
<protein>
    <submittedName>
        <fullName evidence="3">Uncharacterized protein</fullName>
    </submittedName>
</protein>
<proteinExistence type="predicted"/>
<evidence type="ECO:0000313" key="2">
    <source>
        <dbReference type="EMBL" id="CAF1427327.1"/>
    </source>
</evidence>
<reference evidence="3" key="1">
    <citation type="submission" date="2021-02" db="EMBL/GenBank/DDBJ databases">
        <authorList>
            <person name="Nowell W R."/>
        </authorList>
    </citation>
    <scope>NUCLEOTIDE SEQUENCE</scope>
</reference>
<dbReference type="Proteomes" id="UP000663860">
    <property type="component" value="Unassembled WGS sequence"/>
</dbReference>
<accession>A0A819E5E4</accession>
<dbReference type="EMBL" id="CAJOBB010001347">
    <property type="protein sequence ID" value="CAF3844464.1"/>
    <property type="molecule type" value="Genomic_DNA"/>
</dbReference>
<evidence type="ECO:0000313" key="3">
    <source>
        <dbReference type="EMBL" id="CAF3844464.1"/>
    </source>
</evidence>
<gene>
    <name evidence="2" type="ORF">IZO911_LOCUS41028</name>
    <name evidence="3" type="ORF">KXQ929_LOCUS19702</name>
</gene>
<keyword evidence="1" id="KW-0812">Transmembrane</keyword>
<keyword evidence="1" id="KW-0472">Membrane</keyword>
<comment type="caution">
    <text evidence="3">The sequence shown here is derived from an EMBL/GenBank/DDBJ whole genome shotgun (WGS) entry which is preliminary data.</text>
</comment>
<keyword evidence="1" id="KW-1133">Transmembrane helix</keyword>
<evidence type="ECO:0000313" key="4">
    <source>
        <dbReference type="Proteomes" id="UP000663868"/>
    </source>
</evidence>
<evidence type="ECO:0000256" key="1">
    <source>
        <dbReference type="SAM" id="Phobius"/>
    </source>
</evidence>
<sequence>MNIKQWLRWLHDRLYNYNVFIPEENDYEDENDQSIDPTTMIRHQRYATRLYIPLITVMFYILFFINLMNPHSEIVTISNITPLLFDQLQSKYSETLSCPCQTTTILFKDFVSNQVSFHPVCSSIYVSEEWIKALYLPDSSQFLVMDFRTTASYQVSEIGFC</sequence>
<feature type="transmembrane region" description="Helical" evidence="1">
    <location>
        <begin position="50"/>
        <end position="68"/>
    </location>
</feature>
<dbReference type="EMBL" id="CAJNOE010001486">
    <property type="protein sequence ID" value="CAF1427327.1"/>
    <property type="molecule type" value="Genomic_DNA"/>
</dbReference>
<name>A0A819E5E4_9BILA</name>
<dbReference type="AlphaFoldDB" id="A0A819E5E4"/>